<feature type="binding site" evidence="8">
    <location>
        <position position="169"/>
    </location>
    <ligand>
        <name>substrate</name>
    </ligand>
</feature>
<comment type="caution">
    <text evidence="8">Lacks conserved residue(s) required for the propagation of feature annotation.</text>
</comment>
<dbReference type="GO" id="GO:0008837">
    <property type="term" value="F:diaminopimelate epimerase activity"/>
    <property type="evidence" value="ECO:0007669"/>
    <property type="project" value="UniProtKB-UniRule"/>
</dbReference>
<dbReference type="OrthoDB" id="9805408at2"/>
<name>A0A238U947_9FLAO</name>
<comment type="subunit">
    <text evidence="8">Homodimer.</text>
</comment>
<dbReference type="EC" id="5.1.1.7" evidence="3 8"/>
<feature type="active site" description="Proton acceptor" evidence="8">
    <location>
        <position position="197"/>
    </location>
</feature>
<dbReference type="PANTHER" id="PTHR31689">
    <property type="entry name" value="DIAMINOPIMELATE EPIMERASE, CHLOROPLASTIC"/>
    <property type="match status" value="1"/>
</dbReference>
<dbReference type="AlphaFoldDB" id="A0A238U947"/>
<dbReference type="Pfam" id="PF01678">
    <property type="entry name" value="DAP_epimerase"/>
    <property type="match status" value="2"/>
</dbReference>
<comment type="pathway">
    <text evidence="1 8">Amino-acid biosynthesis; L-lysine biosynthesis via DAP pathway; DL-2,6-diaminopimelate from LL-2,6-diaminopimelate: step 1/1.</text>
</comment>
<evidence type="ECO:0000256" key="4">
    <source>
        <dbReference type="ARBA" id="ARBA00022605"/>
    </source>
</evidence>
<evidence type="ECO:0000256" key="3">
    <source>
        <dbReference type="ARBA" id="ARBA00013080"/>
    </source>
</evidence>
<feature type="binding site" evidence="8">
    <location>
        <begin position="198"/>
        <end position="199"/>
    </location>
    <ligand>
        <name>substrate</name>
    </ligand>
</feature>
<feature type="site" description="Could be important to modulate the pK values of the two catalytic cysteine residues" evidence="8">
    <location>
        <position position="187"/>
    </location>
</feature>
<reference evidence="10 11" key="1">
    <citation type="submission" date="2017-07" db="EMBL/GenBank/DDBJ databases">
        <authorList>
            <person name="Sun Z.S."/>
            <person name="Albrecht U."/>
            <person name="Echele G."/>
            <person name="Lee C.C."/>
        </authorList>
    </citation>
    <scope>NUCLEOTIDE SEQUENCE [LARGE SCALE GENOMIC DNA]</scope>
    <source>
        <strain evidence="11">type strain: KCTC 22618</strain>
    </source>
</reference>
<dbReference type="PANTHER" id="PTHR31689:SF0">
    <property type="entry name" value="DIAMINOPIMELATE EPIMERASE"/>
    <property type="match status" value="1"/>
</dbReference>
<dbReference type="EMBL" id="LT899436">
    <property type="protein sequence ID" value="SNR15526.1"/>
    <property type="molecule type" value="Genomic_DNA"/>
</dbReference>
<accession>A0A238U947</accession>
<evidence type="ECO:0000256" key="7">
    <source>
        <dbReference type="ARBA" id="ARBA00051712"/>
    </source>
</evidence>
<organism evidence="10 11">
    <name type="scientific">Tenacibaculum jejuense</name>
    <dbReference type="NCBI Taxonomy" id="584609"/>
    <lineage>
        <taxon>Bacteria</taxon>
        <taxon>Pseudomonadati</taxon>
        <taxon>Bacteroidota</taxon>
        <taxon>Flavobacteriia</taxon>
        <taxon>Flavobacteriales</taxon>
        <taxon>Flavobacteriaceae</taxon>
        <taxon>Tenacibaculum</taxon>
    </lineage>
</organism>
<evidence type="ECO:0000256" key="9">
    <source>
        <dbReference type="PROSITE-ProRule" id="PRU10125"/>
    </source>
</evidence>
<dbReference type="SUPFAM" id="SSF54506">
    <property type="entry name" value="Diaminopimelate epimerase-like"/>
    <property type="match status" value="2"/>
</dbReference>
<keyword evidence="11" id="KW-1185">Reference proteome</keyword>
<dbReference type="InterPro" id="IPR018510">
    <property type="entry name" value="DAP_epimerase_AS"/>
</dbReference>
<dbReference type="InterPro" id="IPR001653">
    <property type="entry name" value="DAP_epimerase_DapF"/>
</dbReference>
<proteinExistence type="inferred from homology"/>
<sequence length="258" mass="28550">MEITFYKYQGTGNDFVMVDNRAKTFPKNNTKIISQLCHRNFGVGADGLILLENDDNTDFRMVYYNADGNESTMCGNGGRCIVAFANKLGVINNKTTFIAIDGLHVAEVNNDIVKLQMIDVDTVTIHENYAFANTGSPHHVQLVENIGDYDVFSNGRKLRNSIYGKEGSNINFVEQTNTNSFRVRTYERGVENETLACGTGVTAVALAMHKLNKIESNTVDLQVEGGNLAVTFDYTDNSYKNILLIGPATFVFKGSIEI</sequence>
<evidence type="ECO:0000256" key="5">
    <source>
        <dbReference type="ARBA" id="ARBA00023154"/>
    </source>
</evidence>
<dbReference type="RefSeq" id="WP_095071359.1">
    <property type="nucleotide sequence ID" value="NZ_LT899436.1"/>
</dbReference>
<evidence type="ECO:0000256" key="6">
    <source>
        <dbReference type="ARBA" id="ARBA00023235"/>
    </source>
</evidence>
<evidence type="ECO:0000256" key="8">
    <source>
        <dbReference type="HAMAP-Rule" id="MF_00197"/>
    </source>
</evidence>
<feature type="binding site" evidence="8">
    <location>
        <position position="65"/>
    </location>
    <ligand>
        <name>substrate</name>
    </ligand>
</feature>
<dbReference type="GO" id="GO:0009089">
    <property type="term" value="P:lysine biosynthetic process via diaminopimelate"/>
    <property type="evidence" value="ECO:0007669"/>
    <property type="project" value="UniProtKB-UniRule"/>
</dbReference>
<evidence type="ECO:0000256" key="2">
    <source>
        <dbReference type="ARBA" id="ARBA00010219"/>
    </source>
</evidence>
<keyword evidence="4 8" id="KW-0028">Amino-acid biosynthesis</keyword>
<gene>
    <name evidence="8 10" type="primary">dapF</name>
    <name evidence="10" type="ORF">TJEJU_1817</name>
</gene>
<comment type="similarity">
    <text evidence="2 8">Belongs to the diaminopimelate epimerase family.</text>
</comment>
<evidence type="ECO:0000313" key="11">
    <source>
        <dbReference type="Proteomes" id="UP000215214"/>
    </source>
</evidence>
<evidence type="ECO:0000313" key="10">
    <source>
        <dbReference type="EMBL" id="SNR15526.1"/>
    </source>
</evidence>
<comment type="function">
    <text evidence="8">Catalyzes the stereoinversion of LL-2,6-diaminopimelate (L,L-DAP) to meso-diaminopimelate (meso-DAP), a precursor of L-lysine and an essential component of the bacterial peptidoglycan.</text>
</comment>
<keyword evidence="5 8" id="KW-0457">Lysine biosynthesis</keyword>
<protein>
    <recommendedName>
        <fullName evidence="3 8">Diaminopimelate epimerase</fullName>
        <shortName evidence="8">DAP epimerase</shortName>
        <ecNumber evidence="3 8">5.1.1.7</ecNumber>
    </recommendedName>
    <alternativeName>
        <fullName evidence="8">PLP-independent amino acid racemase</fullName>
    </alternativeName>
</protein>
<keyword evidence="6 8" id="KW-0413">Isomerase</keyword>
<dbReference type="HAMAP" id="MF_00197">
    <property type="entry name" value="DAP_epimerase"/>
    <property type="match status" value="1"/>
</dbReference>
<feature type="site" description="Could be important to modulate the pK values of the two catalytic cysteine residues" evidence="8">
    <location>
        <position position="138"/>
    </location>
</feature>
<feature type="binding site" evidence="8">
    <location>
        <begin position="75"/>
        <end position="76"/>
    </location>
    <ligand>
        <name>substrate</name>
    </ligand>
</feature>
<feature type="binding site" evidence="8">
    <location>
        <position position="13"/>
    </location>
    <ligand>
        <name>substrate</name>
    </ligand>
</feature>
<dbReference type="NCBIfam" id="TIGR00652">
    <property type="entry name" value="DapF"/>
    <property type="match status" value="1"/>
</dbReference>
<dbReference type="PROSITE" id="PS01326">
    <property type="entry name" value="DAP_EPIMERASE"/>
    <property type="match status" value="1"/>
</dbReference>
<feature type="active site" description="Proton donor" evidence="8">
    <location>
        <position position="74"/>
    </location>
</feature>
<feature type="binding site" evidence="8">
    <location>
        <begin position="187"/>
        <end position="188"/>
    </location>
    <ligand>
        <name>substrate</name>
    </ligand>
</feature>
<feature type="active site" evidence="9">
    <location>
        <position position="74"/>
    </location>
</feature>
<dbReference type="KEGG" id="tje:TJEJU_1817"/>
<dbReference type="GO" id="GO:0005829">
    <property type="term" value="C:cytosol"/>
    <property type="evidence" value="ECO:0007669"/>
    <property type="project" value="TreeGrafter"/>
</dbReference>
<dbReference type="Gene3D" id="3.10.310.10">
    <property type="entry name" value="Diaminopimelate Epimerase, Chain A, domain 1"/>
    <property type="match status" value="2"/>
</dbReference>
<evidence type="ECO:0000256" key="1">
    <source>
        <dbReference type="ARBA" id="ARBA00005196"/>
    </source>
</evidence>
<comment type="catalytic activity">
    <reaction evidence="7 8">
        <text>(2S,6S)-2,6-diaminopimelate = meso-2,6-diaminopimelate</text>
        <dbReference type="Rhea" id="RHEA:15393"/>
        <dbReference type="ChEBI" id="CHEBI:57609"/>
        <dbReference type="ChEBI" id="CHEBI:57791"/>
        <dbReference type="EC" id="5.1.1.7"/>
    </reaction>
</comment>
<comment type="subcellular location">
    <subcellularLocation>
        <location evidence="8">Cytoplasm</location>
    </subcellularLocation>
</comment>
<dbReference type="UniPathway" id="UPA00034">
    <property type="reaction ID" value="UER00025"/>
</dbReference>
<dbReference type="Proteomes" id="UP000215214">
    <property type="component" value="Chromosome TJEJU"/>
</dbReference>
<keyword evidence="8" id="KW-0963">Cytoplasm</keyword>